<gene>
    <name evidence="1" type="ORF">V8G58_05660</name>
</gene>
<name>A0ABW7MX54_9FLAO</name>
<dbReference type="Proteomes" id="UP001610100">
    <property type="component" value="Unassembled WGS sequence"/>
</dbReference>
<keyword evidence="2" id="KW-1185">Reference proteome</keyword>
<dbReference type="EMBL" id="JBAWKB010000001">
    <property type="protein sequence ID" value="MFH6771415.1"/>
    <property type="molecule type" value="Genomic_DNA"/>
</dbReference>
<accession>A0ABW7MX54</accession>
<comment type="caution">
    <text evidence="1">The sequence shown here is derived from an EMBL/GenBank/DDBJ whole genome shotgun (WGS) entry which is preliminary data.</text>
</comment>
<sequence>MRRFDHSKTGSFPFVLFFLTLTVFLNLQSCKSDKKKDDQSSMETVKPEAVIKVTTTNMNFDMPDTIPSGWNTFKYMNESPQTHFFSIEKYPEGKTMDTIKQKVIPFFDSGMDFLNKGKNDEAMAEFGKLPKWFSDVVILGGVGLLSPGRTAETTTYLEPGDYIAECYVKMSNGVFHSSMGMFIPFTVSEENSEMKPPEADYNITISSEDGINILDTVKPGEHVFSVFFKTQMVHENFAGHDVNLAKVNDSTDIGALNNWMNWVDPKGLIEPAPKDVTFMGGVNNMPAGSKAYFKVNLTPGKYVLIAEVPDPMGKNMLKEFEVK</sequence>
<organism evidence="1 2">
    <name type="scientific">Gaetbulibacter aestuarii</name>
    <dbReference type="NCBI Taxonomy" id="1502358"/>
    <lineage>
        <taxon>Bacteria</taxon>
        <taxon>Pseudomonadati</taxon>
        <taxon>Bacteroidota</taxon>
        <taxon>Flavobacteriia</taxon>
        <taxon>Flavobacteriales</taxon>
        <taxon>Flavobacteriaceae</taxon>
        <taxon>Gaetbulibacter</taxon>
    </lineage>
</organism>
<dbReference type="RefSeq" id="WP_344740467.1">
    <property type="nucleotide sequence ID" value="NZ_BAABAY010000001.1"/>
</dbReference>
<reference evidence="1 2" key="1">
    <citation type="submission" date="2024-02" db="EMBL/GenBank/DDBJ databases">
        <title>A Gaetbulibacter species isolated from tidal flats and genomic insights of their niches.</title>
        <authorList>
            <person name="Ye Y."/>
        </authorList>
    </citation>
    <scope>NUCLEOTIDE SEQUENCE [LARGE SCALE GENOMIC DNA]</scope>
    <source>
        <strain evidence="1 2">KYW382</strain>
    </source>
</reference>
<protein>
    <submittedName>
        <fullName evidence="1">Uncharacterized protein</fullName>
    </submittedName>
</protein>
<proteinExistence type="predicted"/>
<evidence type="ECO:0000313" key="1">
    <source>
        <dbReference type="EMBL" id="MFH6771415.1"/>
    </source>
</evidence>
<evidence type="ECO:0000313" key="2">
    <source>
        <dbReference type="Proteomes" id="UP001610100"/>
    </source>
</evidence>